<dbReference type="RefSeq" id="WP_005977449.1">
    <property type="nucleotide sequence ID" value="NZ_CABKNW010000002.1"/>
</dbReference>
<dbReference type="SUPFAM" id="SSF82714">
    <property type="entry name" value="Multidrug efflux transporter AcrB TolC docking domain, DN and DC subdomains"/>
    <property type="match status" value="1"/>
</dbReference>
<feature type="transmembrane region" description="Helical" evidence="1">
    <location>
        <begin position="468"/>
        <end position="495"/>
    </location>
</feature>
<dbReference type="EMBL" id="LS483487">
    <property type="protein sequence ID" value="SQJ02438.1"/>
    <property type="molecule type" value="Genomic_DNA"/>
</dbReference>
<dbReference type="InterPro" id="IPR027463">
    <property type="entry name" value="AcrB_DN_DC_subdom"/>
</dbReference>
<feature type="transmembrane region" description="Helical" evidence="1">
    <location>
        <begin position="909"/>
        <end position="925"/>
    </location>
</feature>
<proteinExistence type="predicted"/>
<dbReference type="PRINTS" id="PR00702">
    <property type="entry name" value="ACRIFLAVINRP"/>
</dbReference>
<feature type="transmembrane region" description="Helical" evidence="1">
    <location>
        <begin position="340"/>
        <end position="358"/>
    </location>
</feature>
<feature type="transmembrane region" description="Helical" evidence="1">
    <location>
        <begin position="885"/>
        <end position="903"/>
    </location>
</feature>
<dbReference type="PANTHER" id="PTHR32063:SF18">
    <property type="entry name" value="CATION EFFLUX SYSTEM PROTEIN"/>
    <property type="match status" value="1"/>
</dbReference>
<dbReference type="SUPFAM" id="SSF82693">
    <property type="entry name" value="Multidrug efflux transporter AcrB pore domain, PN1, PN2, PC1 and PC2 subdomains"/>
    <property type="match status" value="2"/>
</dbReference>
<feature type="transmembrane region" description="Helical" evidence="1">
    <location>
        <begin position="988"/>
        <end position="1010"/>
    </location>
</feature>
<evidence type="ECO:0000313" key="3">
    <source>
        <dbReference type="Proteomes" id="UP000249008"/>
    </source>
</evidence>
<dbReference type="PANTHER" id="PTHR32063">
    <property type="match status" value="1"/>
</dbReference>
<dbReference type="GO" id="GO:0042910">
    <property type="term" value="F:xenobiotic transmembrane transporter activity"/>
    <property type="evidence" value="ECO:0007669"/>
    <property type="project" value="TreeGrafter"/>
</dbReference>
<protein>
    <submittedName>
        <fullName evidence="2">Cation efflux system protein CzcA</fullName>
    </submittedName>
</protein>
<accession>A0AAX2JAG8</accession>
<name>A0AAX2JAG8_9FUSO</name>
<keyword evidence="1" id="KW-0472">Membrane</keyword>
<dbReference type="SUPFAM" id="SSF82866">
    <property type="entry name" value="Multidrug efflux transporter AcrB transmembrane domain"/>
    <property type="match status" value="2"/>
</dbReference>
<dbReference type="GO" id="GO:0005886">
    <property type="term" value="C:plasma membrane"/>
    <property type="evidence" value="ECO:0007669"/>
    <property type="project" value="TreeGrafter"/>
</dbReference>
<keyword evidence="1" id="KW-1133">Transmembrane helix</keyword>
<dbReference type="Gene3D" id="3.30.2090.10">
    <property type="entry name" value="Multidrug efflux transporter AcrB TolC docking domain, DN and DC subdomains"/>
    <property type="match status" value="2"/>
</dbReference>
<dbReference type="GeneID" id="78455947"/>
<evidence type="ECO:0000313" key="2">
    <source>
        <dbReference type="EMBL" id="SQJ02438.1"/>
    </source>
</evidence>
<dbReference type="Gene3D" id="3.30.70.1320">
    <property type="entry name" value="Multidrug efflux transporter AcrB pore domain like"/>
    <property type="match status" value="1"/>
</dbReference>
<evidence type="ECO:0000256" key="1">
    <source>
        <dbReference type="SAM" id="Phobius"/>
    </source>
</evidence>
<feature type="transmembrane region" description="Helical" evidence="1">
    <location>
        <begin position="961"/>
        <end position="982"/>
    </location>
</feature>
<feature type="transmembrane region" description="Helical" evidence="1">
    <location>
        <begin position="12"/>
        <end position="30"/>
    </location>
</feature>
<keyword evidence="1" id="KW-0812">Transmembrane</keyword>
<feature type="transmembrane region" description="Helical" evidence="1">
    <location>
        <begin position="437"/>
        <end position="456"/>
    </location>
</feature>
<feature type="transmembrane region" description="Helical" evidence="1">
    <location>
        <begin position="526"/>
        <end position="546"/>
    </location>
</feature>
<organism evidence="2 3">
    <name type="scientific">Fusobacterium ulcerans</name>
    <dbReference type="NCBI Taxonomy" id="861"/>
    <lineage>
        <taxon>Bacteria</taxon>
        <taxon>Fusobacteriati</taxon>
        <taxon>Fusobacteriota</taxon>
        <taxon>Fusobacteriia</taxon>
        <taxon>Fusobacteriales</taxon>
        <taxon>Fusobacteriaceae</taxon>
        <taxon>Fusobacterium</taxon>
    </lineage>
</organism>
<sequence>MNIIDYSIKNRIVTLFLTFVIIAGGIFSYTKLGKLEDPEFRVKEAIVVTLYPGADPHQVELQVTDEIESALQQIANVEYIESVSKAGYSEVKIKLNESLKAEVIDQYWDNVRKKINDAQKNLPTGVIPSIVLDDYGDVYGMFFAVTSDGYSKEELNRYVNYIKRELHSIPGVSKTTTYGKVDSAVEVVIDREKIDALGINEKLILASFISQNLPAYTNSIEHGDMKIRVDINEGFTSLKDIENLVVFSKDNLRGGEETVFLKDIATVKKSVSTPVKSKMRYNMKEAMGLMLSPEVGTSVIDTGKAIDKKLEEIKKNLPVGIEVEKVYYQPDLVTNAIGQFVNNLIASVVVVVGVLLFTMGMRSGLIIGSGLILSILGTLIYMLAVKMDMQRVSLGSFIIAMGMLVDNAIVVVDGTLTSLEKGENKYDALTKPAKKTAIPLLGATAIAVIAFLPMYLMPTDAGEYISTLFWIMAVSLGLSWVLALTQIPVFCDIFLKIDKTKESNGRKEKFYALCHTFLEKVLAHRFLSLGIVIGAFLFSMLLFTRLPITFFPDSDKKGFVVNLWLPEGTSLEKTDRVSQIVEKELLKDKDTINVTAAVGASPSRYYVATIPELQNNSFSQLIISVDKLDSVNRIGENIKRFVEENIPDTKVEVRKYVNGIPTKYPVEVRILGPDPHVLRELSKEVMDIMKAVPKAENIQTDWKNKVLTWSPVLSQNIERKNLISPLDVANSLNRATEGMTLGKYKEGTEIMPIVMREKSGGQQLEINNIGQTPVWGLGIKSLPLNRIIEKESLKWEDPEIWRRNRVRAIKVQCDISGSVTAESIRKAVEKEVNKLTLPENYKIEWGGEYYEQNKNVSAVFSSLPLQGTIMFSICVILFASLKDPFIIFAILPLSFIGIAPGLFLTGKSFGFMSIIGAISLSGMMIKNSIVLIDEIKYEINVDKKDPYTAVIDSAVSRIRPVSMASVTTIFGMLPLVFDPLYGDMAITIVFGLTASTMLTLFVVPLLYSLLYKIEKKQ</sequence>
<dbReference type="Proteomes" id="UP000249008">
    <property type="component" value="Chromosome 1"/>
</dbReference>
<feature type="transmembrane region" description="Helical" evidence="1">
    <location>
        <begin position="858"/>
        <end position="878"/>
    </location>
</feature>
<reference evidence="2 3" key="1">
    <citation type="submission" date="2018-06" db="EMBL/GenBank/DDBJ databases">
        <authorList>
            <consortium name="Pathogen Informatics"/>
            <person name="Doyle S."/>
        </authorList>
    </citation>
    <scope>NUCLEOTIDE SEQUENCE [LARGE SCALE GENOMIC DNA]</scope>
    <source>
        <strain evidence="2 3">NCTC12112</strain>
    </source>
</reference>
<dbReference type="Pfam" id="PF00873">
    <property type="entry name" value="ACR_tran"/>
    <property type="match status" value="1"/>
</dbReference>
<gene>
    <name evidence="2" type="primary">czcA</name>
    <name evidence="2" type="ORF">NCTC12112_01383</name>
</gene>
<dbReference type="Gene3D" id="1.20.1640.10">
    <property type="entry name" value="Multidrug efflux transporter AcrB transmembrane domain"/>
    <property type="match status" value="2"/>
</dbReference>
<dbReference type="KEGG" id="ful:C4N20_14060"/>
<dbReference type="Gene3D" id="3.30.70.1430">
    <property type="entry name" value="Multidrug efflux transporter AcrB pore domain"/>
    <property type="match status" value="2"/>
</dbReference>
<dbReference type="AlphaFoldDB" id="A0AAX2JAG8"/>
<dbReference type="InterPro" id="IPR001036">
    <property type="entry name" value="Acrflvin-R"/>
</dbReference>
<feature type="transmembrane region" description="Helical" evidence="1">
    <location>
        <begin position="396"/>
        <end position="416"/>
    </location>
</feature>
<dbReference type="Gene3D" id="3.30.70.1440">
    <property type="entry name" value="Multidrug efflux transporter AcrB pore domain"/>
    <property type="match status" value="1"/>
</dbReference>
<feature type="transmembrane region" description="Helical" evidence="1">
    <location>
        <begin position="365"/>
        <end position="384"/>
    </location>
</feature>